<keyword evidence="2" id="KW-0808">Transferase</keyword>
<dbReference type="Gene3D" id="3.40.50.150">
    <property type="entry name" value="Vaccinia Virus protein VP39"/>
    <property type="match status" value="1"/>
</dbReference>
<dbReference type="EC" id="2.1.1.-" evidence="2"/>
<sequence>MNTFTRVLGTTMLLSLLGVSATTALAADQPAIQAAINDAARPAADRLTDANRHPDAILNFFEVAPGQQVLDIFSGGGYYTELLARTVGKQGTVVAHNNKAYLPFAGDELKLRDYNTRLPNVQTLLAEADDLHFAEASFDRIFFVLGFHDAFFSEKDWPAIDVDKLTALMYRSLKPGGKVAIIDHRASAGAGTAVTHSLHRIEPAVVIAKMTAAGFVLEGESAALANPEDNLEKSAFDKDIRGKTDRFVLKFTRL</sequence>
<organism evidence="2 3">
    <name type="scientific">Shewanella zhuhaiensis</name>
    <dbReference type="NCBI Taxonomy" id="2919576"/>
    <lineage>
        <taxon>Bacteria</taxon>
        <taxon>Pseudomonadati</taxon>
        <taxon>Pseudomonadota</taxon>
        <taxon>Gammaproteobacteria</taxon>
        <taxon>Alteromonadales</taxon>
        <taxon>Shewanellaceae</taxon>
        <taxon>Shewanella</taxon>
    </lineage>
</organism>
<feature type="signal peptide" evidence="1">
    <location>
        <begin position="1"/>
        <end position="26"/>
    </location>
</feature>
<dbReference type="InterPro" id="IPR029063">
    <property type="entry name" value="SAM-dependent_MTases_sf"/>
</dbReference>
<dbReference type="EMBL" id="JAKUDL010000004">
    <property type="protein sequence ID" value="MCH4295211.1"/>
    <property type="molecule type" value="Genomic_DNA"/>
</dbReference>
<evidence type="ECO:0000313" key="3">
    <source>
        <dbReference type="Proteomes" id="UP001297581"/>
    </source>
</evidence>
<keyword evidence="3" id="KW-1185">Reference proteome</keyword>
<keyword evidence="1" id="KW-0732">Signal</keyword>
<dbReference type="RefSeq" id="WP_240591457.1">
    <property type="nucleotide sequence ID" value="NZ_JAKUDL010000004.1"/>
</dbReference>
<evidence type="ECO:0000313" key="2">
    <source>
        <dbReference type="EMBL" id="MCH4295211.1"/>
    </source>
</evidence>
<reference evidence="2 3" key="1">
    <citation type="submission" date="2022-02" db="EMBL/GenBank/DDBJ databases">
        <title>The genome sequence of Shewanella sp. 3B26.</title>
        <authorList>
            <person name="Du J."/>
        </authorList>
    </citation>
    <scope>NUCLEOTIDE SEQUENCE [LARGE SCALE GENOMIC DNA]</scope>
    <source>
        <strain evidence="2 3">3B26</strain>
    </source>
</reference>
<dbReference type="GO" id="GO:0008168">
    <property type="term" value="F:methyltransferase activity"/>
    <property type="evidence" value="ECO:0007669"/>
    <property type="project" value="UniProtKB-KW"/>
</dbReference>
<protein>
    <submittedName>
        <fullName evidence="2">Class I SAM-dependent methyltransferase</fullName>
        <ecNumber evidence="2">2.1.1.-</ecNumber>
    </submittedName>
</protein>
<keyword evidence="2" id="KW-0489">Methyltransferase</keyword>
<gene>
    <name evidence="2" type="ORF">MJ923_12950</name>
</gene>
<name>A0AAJ1BI83_9GAMM</name>
<dbReference type="SUPFAM" id="SSF53335">
    <property type="entry name" value="S-adenosyl-L-methionine-dependent methyltransferases"/>
    <property type="match status" value="1"/>
</dbReference>
<comment type="caution">
    <text evidence="2">The sequence shown here is derived from an EMBL/GenBank/DDBJ whole genome shotgun (WGS) entry which is preliminary data.</text>
</comment>
<dbReference type="InterPro" id="IPR016980">
    <property type="entry name" value="S-AdoMet-dep_MeTrfase_Alr7345"/>
</dbReference>
<dbReference type="GO" id="GO:0032259">
    <property type="term" value="P:methylation"/>
    <property type="evidence" value="ECO:0007669"/>
    <property type="project" value="UniProtKB-KW"/>
</dbReference>
<proteinExistence type="predicted"/>
<dbReference type="AlphaFoldDB" id="A0AAJ1BI83"/>
<dbReference type="PIRSF" id="PIRSF031679">
    <property type="entry name" value="Mtase_Alr7345_prd"/>
    <property type="match status" value="1"/>
</dbReference>
<evidence type="ECO:0000256" key="1">
    <source>
        <dbReference type="SAM" id="SignalP"/>
    </source>
</evidence>
<accession>A0AAJ1BI83</accession>
<dbReference type="Pfam" id="PF01209">
    <property type="entry name" value="Ubie_methyltran"/>
    <property type="match status" value="1"/>
</dbReference>
<feature type="chain" id="PRO_5042478511" evidence="1">
    <location>
        <begin position="27"/>
        <end position="254"/>
    </location>
</feature>
<dbReference type="Proteomes" id="UP001297581">
    <property type="component" value="Unassembled WGS sequence"/>
</dbReference>
<dbReference type="CDD" id="cd02440">
    <property type="entry name" value="AdoMet_MTases"/>
    <property type="match status" value="1"/>
</dbReference>